<dbReference type="InterPro" id="IPR001789">
    <property type="entry name" value="Sig_transdc_resp-reg_receiver"/>
</dbReference>
<name>A0ABT1DL45_9ACTN</name>
<keyword evidence="5" id="KW-1185">Reference proteome</keyword>
<keyword evidence="1 2" id="KW-0597">Phosphoprotein</keyword>
<evidence type="ECO:0000259" key="3">
    <source>
        <dbReference type="PROSITE" id="PS50110"/>
    </source>
</evidence>
<dbReference type="SMART" id="SM00448">
    <property type="entry name" value="REC"/>
    <property type="match status" value="1"/>
</dbReference>
<gene>
    <name evidence="4" type="ORF">M1L60_13200</name>
</gene>
<proteinExistence type="predicted"/>
<feature type="modified residue" description="4-aspartylphosphate" evidence="2">
    <location>
        <position position="62"/>
    </location>
</feature>
<dbReference type="InterPro" id="IPR050595">
    <property type="entry name" value="Bact_response_regulator"/>
</dbReference>
<comment type="caution">
    <text evidence="4">The sequence shown here is derived from an EMBL/GenBank/DDBJ whole genome shotgun (WGS) entry which is preliminary data.</text>
</comment>
<dbReference type="Gene3D" id="3.40.50.2300">
    <property type="match status" value="1"/>
</dbReference>
<dbReference type="Proteomes" id="UP001523369">
    <property type="component" value="Unassembled WGS sequence"/>
</dbReference>
<accession>A0ABT1DL45</accession>
<dbReference type="PANTHER" id="PTHR44591:SF3">
    <property type="entry name" value="RESPONSE REGULATORY DOMAIN-CONTAINING PROTEIN"/>
    <property type="match status" value="1"/>
</dbReference>
<sequence>MSTRARINKPVVLLVDDDPDVCTVMGRMLDVRGFRVLTATDPRGAMTICEQQGADINVLIADLSLPGDLNGDLARRITDAHPHIKTVFATGVPRHIALATGLVPPDAPYFQKPVSADALAGLLRSLWQDPAAGRQ</sequence>
<dbReference type="InterPro" id="IPR011006">
    <property type="entry name" value="CheY-like_superfamily"/>
</dbReference>
<feature type="domain" description="Response regulatory" evidence="3">
    <location>
        <begin position="11"/>
        <end position="127"/>
    </location>
</feature>
<dbReference type="RefSeq" id="WP_253237675.1">
    <property type="nucleotide sequence ID" value="NZ_JAMYJR010000013.1"/>
</dbReference>
<evidence type="ECO:0000313" key="5">
    <source>
        <dbReference type="Proteomes" id="UP001523369"/>
    </source>
</evidence>
<dbReference type="EMBL" id="JAMYJR010000013">
    <property type="protein sequence ID" value="MCO8271550.1"/>
    <property type="molecule type" value="Genomic_DNA"/>
</dbReference>
<protein>
    <submittedName>
        <fullName evidence="4">Response regulator</fullName>
    </submittedName>
</protein>
<evidence type="ECO:0000313" key="4">
    <source>
        <dbReference type="EMBL" id="MCO8271550.1"/>
    </source>
</evidence>
<dbReference type="PANTHER" id="PTHR44591">
    <property type="entry name" value="STRESS RESPONSE REGULATOR PROTEIN 1"/>
    <property type="match status" value="1"/>
</dbReference>
<dbReference type="SUPFAM" id="SSF52172">
    <property type="entry name" value="CheY-like"/>
    <property type="match status" value="1"/>
</dbReference>
<evidence type="ECO:0000256" key="1">
    <source>
        <dbReference type="ARBA" id="ARBA00022553"/>
    </source>
</evidence>
<reference evidence="4 5" key="1">
    <citation type="submission" date="2022-06" db="EMBL/GenBank/DDBJ databases">
        <title>New Species of the Genus Actinoplanes, ActinopZanes ferrugineus.</title>
        <authorList>
            <person name="Ding P."/>
        </authorList>
    </citation>
    <scope>NUCLEOTIDE SEQUENCE [LARGE SCALE GENOMIC DNA]</scope>
    <source>
        <strain evidence="4 5">TRM88003</strain>
    </source>
</reference>
<evidence type="ECO:0000256" key="2">
    <source>
        <dbReference type="PROSITE-ProRule" id="PRU00169"/>
    </source>
</evidence>
<dbReference type="PROSITE" id="PS50110">
    <property type="entry name" value="RESPONSE_REGULATORY"/>
    <property type="match status" value="1"/>
</dbReference>
<organism evidence="4 5">
    <name type="scientific">Paractinoplanes aksuensis</name>
    <dbReference type="NCBI Taxonomy" id="2939490"/>
    <lineage>
        <taxon>Bacteria</taxon>
        <taxon>Bacillati</taxon>
        <taxon>Actinomycetota</taxon>
        <taxon>Actinomycetes</taxon>
        <taxon>Micromonosporales</taxon>
        <taxon>Micromonosporaceae</taxon>
        <taxon>Paractinoplanes</taxon>
    </lineage>
</organism>
<dbReference type="Pfam" id="PF00072">
    <property type="entry name" value="Response_reg"/>
    <property type="match status" value="1"/>
</dbReference>